<dbReference type="EMBL" id="CM026426">
    <property type="protein sequence ID" value="KAG0573599.1"/>
    <property type="molecule type" value="Genomic_DNA"/>
</dbReference>
<feature type="compositionally biased region" description="Basic and acidic residues" evidence="2">
    <location>
        <begin position="8"/>
        <end position="20"/>
    </location>
</feature>
<feature type="compositionally biased region" description="Basic and acidic residues" evidence="2">
    <location>
        <begin position="62"/>
        <end position="97"/>
    </location>
</feature>
<evidence type="ECO:0000256" key="1">
    <source>
        <dbReference type="SAM" id="Coils"/>
    </source>
</evidence>
<feature type="region of interest" description="Disordered" evidence="2">
    <location>
        <begin position="1"/>
        <end position="97"/>
    </location>
</feature>
<evidence type="ECO:0000313" key="4">
    <source>
        <dbReference type="Proteomes" id="UP000822688"/>
    </source>
</evidence>
<name>A0A8T0HS57_CERPU</name>
<proteinExistence type="predicted"/>
<organism evidence="3 4">
    <name type="scientific">Ceratodon purpureus</name>
    <name type="common">Fire moss</name>
    <name type="synonym">Dicranum purpureum</name>
    <dbReference type="NCBI Taxonomy" id="3225"/>
    <lineage>
        <taxon>Eukaryota</taxon>
        <taxon>Viridiplantae</taxon>
        <taxon>Streptophyta</taxon>
        <taxon>Embryophyta</taxon>
        <taxon>Bryophyta</taxon>
        <taxon>Bryophytina</taxon>
        <taxon>Bryopsida</taxon>
        <taxon>Dicranidae</taxon>
        <taxon>Pseudoditrichales</taxon>
        <taxon>Ditrichaceae</taxon>
        <taxon>Ceratodon</taxon>
    </lineage>
</organism>
<protein>
    <submittedName>
        <fullName evidence="3">Uncharacterized protein</fullName>
    </submittedName>
</protein>
<dbReference type="Proteomes" id="UP000822688">
    <property type="component" value="Chromosome V"/>
</dbReference>
<feature type="coiled-coil region" evidence="1">
    <location>
        <begin position="117"/>
        <end position="144"/>
    </location>
</feature>
<evidence type="ECO:0000256" key="2">
    <source>
        <dbReference type="SAM" id="MobiDB-lite"/>
    </source>
</evidence>
<dbReference type="AlphaFoldDB" id="A0A8T0HS57"/>
<accession>A0A8T0HS57</accession>
<gene>
    <name evidence="3" type="ORF">KC19_VG192300</name>
</gene>
<sequence length="397" mass="44507">MATGRQAELIRKGIQDVDSTRRRRGRTHSQIPIARAASGRLSVSQRDGGASASRGVGGASGLRRDEGVFTSRRDGGGSTSRRDGGESISRADRGRGQKEALIADAQANAAHYRAALNASEKMELEELRKEVKRLKAKLGRITRLHVLECERNRPPPRFCEIKNVEKAQRQVVNYLLLGMDPATATLFPEQSQLYKAIKAFFKIDEEEEGIEFERAYSDGSELMSKVFEYVRIRRSRILQDAKKEMWRILGCPHLPPNATDEEKAARKERLEAARRGERWRIGYGNDGHADPFGSDAVHRALAKTFYGAAYSADVAVTITLEQAGFFLHGLGLAMKDDTMHPHDTTKNREEIRKCMGIVSGFMGDMRRIEVVEHEASEQNIEGREYREISNHASNARI</sequence>
<keyword evidence="1" id="KW-0175">Coiled coil</keyword>
<evidence type="ECO:0000313" key="3">
    <source>
        <dbReference type="EMBL" id="KAG0573599.1"/>
    </source>
</evidence>
<keyword evidence="4" id="KW-1185">Reference proteome</keyword>
<reference evidence="3" key="1">
    <citation type="submission" date="2020-06" db="EMBL/GenBank/DDBJ databases">
        <title>WGS assembly of Ceratodon purpureus strain R40.</title>
        <authorList>
            <person name="Carey S.B."/>
            <person name="Jenkins J."/>
            <person name="Shu S."/>
            <person name="Lovell J.T."/>
            <person name="Sreedasyam A."/>
            <person name="Maumus F."/>
            <person name="Tiley G.P."/>
            <person name="Fernandez-Pozo N."/>
            <person name="Barry K."/>
            <person name="Chen C."/>
            <person name="Wang M."/>
            <person name="Lipzen A."/>
            <person name="Daum C."/>
            <person name="Saski C.A."/>
            <person name="Payton A.C."/>
            <person name="Mcbreen J.C."/>
            <person name="Conrad R.E."/>
            <person name="Kollar L.M."/>
            <person name="Olsson S."/>
            <person name="Huttunen S."/>
            <person name="Landis J.B."/>
            <person name="Wickett N.J."/>
            <person name="Johnson M.G."/>
            <person name="Rensing S.A."/>
            <person name="Grimwood J."/>
            <person name="Schmutz J."/>
            <person name="Mcdaniel S.F."/>
        </authorList>
    </citation>
    <scope>NUCLEOTIDE SEQUENCE</scope>
    <source>
        <strain evidence="3">R40</strain>
    </source>
</reference>
<comment type="caution">
    <text evidence="3">The sequence shown here is derived from an EMBL/GenBank/DDBJ whole genome shotgun (WGS) entry which is preliminary data.</text>
</comment>